<keyword evidence="9" id="KW-1185">Reference proteome</keyword>
<comment type="caution">
    <text evidence="8">The sequence shown here is derived from an EMBL/GenBank/DDBJ whole genome shotgun (WGS) entry which is preliminary data.</text>
</comment>
<proteinExistence type="predicted"/>
<dbReference type="PANTHER" id="PTHR34820">
    <property type="entry name" value="INNER MEMBRANE PROTEIN YEBZ"/>
    <property type="match status" value="1"/>
</dbReference>
<evidence type="ECO:0000256" key="4">
    <source>
        <dbReference type="ARBA" id="ARBA00022989"/>
    </source>
</evidence>
<feature type="transmembrane region" description="Helical" evidence="6">
    <location>
        <begin position="518"/>
        <end position="539"/>
    </location>
</feature>
<evidence type="ECO:0000256" key="5">
    <source>
        <dbReference type="ARBA" id="ARBA00023136"/>
    </source>
</evidence>
<evidence type="ECO:0000256" key="2">
    <source>
        <dbReference type="ARBA" id="ARBA00022475"/>
    </source>
</evidence>
<dbReference type="InterPro" id="IPR008457">
    <property type="entry name" value="Cu-R_CopD_dom"/>
</dbReference>
<keyword evidence="4 6" id="KW-1133">Transmembrane helix</keyword>
<feature type="transmembrane region" description="Helical" evidence="6">
    <location>
        <begin position="394"/>
        <end position="416"/>
    </location>
</feature>
<feature type="transmembrane region" description="Helical" evidence="6">
    <location>
        <begin position="138"/>
        <end position="156"/>
    </location>
</feature>
<dbReference type="InterPro" id="IPR032694">
    <property type="entry name" value="CopC/D"/>
</dbReference>
<keyword evidence="5 6" id="KW-0472">Membrane</keyword>
<feature type="transmembrane region" description="Helical" evidence="6">
    <location>
        <begin position="193"/>
        <end position="219"/>
    </location>
</feature>
<feature type="transmembrane region" description="Helical" evidence="6">
    <location>
        <begin position="494"/>
        <end position="511"/>
    </location>
</feature>
<gene>
    <name evidence="8" type="ORF">F8568_009570</name>
</gene>
<feature type="transmembrane region" description="Helical" evidence="6">
    <location>
        <begin position="266"/>
        <end position="286"/>
    </location>
</feature>
<evidence type="ECO:0000256" key="6">
    <source>
        <dbReference type="SAM" id="Phobius"/>
    </source>
</evidence>
<dbReference type="AlphaFoldDB" id="A0A6I4M4D9"/>
<feature type="transmembrane region" description="Helical" evidence="6">
    <location>
        <begin position="168"/>
        <end position="187"/>
    </location>
</feature>
<dbReference type="PANTHER" id="PTHR34820:SF4">
    <property type="entry name" value="INNER MEMBRANE PROTEIN YEBZ"/>
    <property type="match status" value="1"/>
</dbReference>
<feature type="transmembrane region" description="Helical" evidence="6">
    <location>
        <begin position="559"/>
        <end position="578"/>
    </location>
</feature>
<feature type="transmembrane region" description="Helical" evidence="6">
    <location>
        <begin position="302"/>
        <end position="323"/>
    </location>
</feature>
<dbReference type="InterPro" id="IPR019108">
    <property type="entry name" value="Caa3_assmbl_CtaG-rel"/>
</dbReference>
<evidence type="ECO:0000313" key="8">
    <source>
        <dbReference type="EMBL" id="MWA00623.1"/>
    </source>
</evidence>
<dbReference type="RefSeq" id="WP_151593154.1">
    <property type="nucleotide sequence ID" value="NZ_WBMS02000006.1"/>
</dbReference>
<dbReference type="Pfam" id="PF09678">
    <property type="entry name" value="Caa3_CtaG"/>
    <property type="match status" value="2"/>
</dbReference>
<feature type="transmembrane region" description="Helical" evidence="6">
    <location>
        <begin position="462"/>
        <end position="482"/>
    </location>
</feature>
<dbReference type="Proteomes" id="UP000462055">
    <property type="component" value="Unassembled WGS sequence"/>
</dbReference>
<keyword evidence="3 6" id="KW-0812">Transmembrane</keyword>
<feature type="transmembrane region" description="Helical" evidence="6">
    <location>
        <begin position="94"/>
        <end position="118"/>
    </location>
</feature>
<feature type="domain" description="Copper resistance protein D" evidence="7">
    <location>
        <begin position="230"/>
        <end position="322"/>
    </location>
</feature>
<evidence type="ECO:0000256" key="1">
    <source>
        <dbReference type="ARBA" id="ARBA00004651"/>
    </source>
</evidence>
<accession>A0A6I4M4D9</accession>
<comment type="subcellular location">
    <subcellularLocation>
        <location evidence="1">Cell membrane</location>
        <topology evidence="1">Multi-pass membrane protein</topology>
    </subcellularLocation>
</comment>
<feature type="transmembrane region" description="Helical" evidence="6">
    <location>
        <begin position="59"/>
        <end position="82"/>
    </location>
</feature>
<feature type="transmembrane region" description="Helical" evidence="6">
    <location>
        <begin position="422"/>
        <end position="442"/>
    </location>
</feature>
<evidence type="ECO:0000256" key="3">
    <source>
        <dbReference type="ARBA" id="ARBA00022692"/>
    </source>
</evidence>
<protein>
    <submittedName>
        <fullName evidence="8">Copper resistance protein CopD</fullName>
    </submittedName>
</protein>
<dbReference type="GO" id="GO:0006825">
    <property type="term" value="P:copper ion transport"/>
    <property type="evidence" value="ECO:0007669"/>
    <property type="project" value="InterPro"/>
</dbReference>
<reference evidence="8" key="1">
    <citation type="submission" date="2019-12" db="EMBL/GenBank/DDBJ databases">
        <title>Actinomadura physcomitrii sp. nov., a novel actinomycete isolated from moss [Physcomitrium sphaericum (Ludw) Fuernr].</title>
        <authorList>
            <person name="Zhuang X."/>
        </authorList>
    </citation>
    <scope>NUCLEOTIDE SEQUENCE [LARGE SCALE GENOMIC DNA]</scope>
    <source>
        <strain evidence="8">LD22</strain>
    </source>
</reference>
<organism evidence="8 9">
    <name type="scientific">Actinomadura physcomitrii</name>
    <dbReference type="NCBI Taxonomy" id="2650748"/>
    <lineage>
        <taxon>Bacteria</taxon>
        <taxon>Bacillati</taxon>
        <taxon>Actinomycetota</taxon>
        <taxon>Actinomycetes</taxon>
        <taxon>Streptosporangiales</taxon>
        <taxon>Thermomonosporaceae</taxon>
        <taxon>Actinomadura</taxon>
    </lineage>
</organism>
<evidence type="ECO:0000313" key="9">
    <source>
        <dbReference type="Proteomes" id="UP000462055"/>
    </source>
</evidence>
<keyword evidence="2" id="KW-1003">Cell membrane</keyword>
<feature type="transmembrane region" description="Helical" evidence="6">
    <location>
        <begin position="231"/>
        <end position="254"/>
    </location>
</feature>
<feature type="transmembrane region" description="Helical" evidence="6">
    <location>
        <begin position="360"/>
        <end position="382"/>
    </location>
</feature>
<name>A0A6I4M4D9_9ACTN</name>
<dbReference type="Pfam" id="PF05425">
    <property type="entry name" value="CopD"/>
    <property type="match status" value="1"/>
</dbReference>
<dbReference type="EMBL" id="WBMS02000006">
    <property type="protein sequence ID" value="MWA00623.1"/>
    <property type="molecule type" value="Genomic_DNA"/>
</dbReference>
<evidence type="ECO:0000259" key="7">
    <source>
        <dbReference type="Pfam" id="PF05425"/>
    </source>
</evidence>
<sequence length="609" mass="62613">MATQPRQAPGPDRPLLVTAALAAALLVLALVVRFGGSLGAAAAPGLSQAGALTETGLTVAKLGVNAASTVTVGWLLAAAVFVPATGTAGRCLRAASLSAAAWALCTLAFVAFSVSDLFGTGLTGINGAMLRTFLLDLPQGRALVLVFGTSTALWWAAGRRGAPGAAGYLLLAALAGLMPPLFTGHAATGSHHALAVFSLAAHIAGAALWIGGLVALVLLAPEIRDRLPGVVQRYSTLALTAFAVVGASGAVNAWIRLGGLHLGSRYGALIVAKTAALAALGAMGWWHRRATIPVLASAPRPFVRLGSAEIVAMAATMALATGLSRTPPPEVSPGTIDAVALRLGFPLPGPAGVAAYVTHWWIDPLFLVLVLLGAVLYGIGVVRAGRWAVRRSVAWAAGLSVLLFAMGSGIARYSMVLFSAHALQHVLVGVVAPILLLCGRPARLVSAGSLLAAVLDSRGVRILREPVVSSALFLLSLYAYYISPLFGAALANHALHSLAMACFLGIGLAFFSSTRVPVVLPVLLAAAGIVLMLDGTVLGGGWYEGLGRRWGAAPLDDQHAGAAILCAAATPAALFHLVRRLRPARRLRFTRRLRLSRRGHPAPSPVPFR</sequence>
<dbReference type="GO" id="GO:0005886">
    <property type="term" value="C:plasma membrane"/>
    <property type="evidence" value="ECO:0007669"/>
    <property type="project" value="UniProtKB-SubCell"/>
</dbReference>